<accession>A0A1F5MK38</accession>
<organism evidence="1 2">
    <name type="scientific">Candidatus Daviesbacteria bacterium RIFCSPLOWO2_01_FULL_40_24</name>
    <dbReference type="NCBI Taxonomy" id="1797787"/>
    <lineage>
        <taxon>Bacteria</taxon>
        <taxon>Candidatus Daviesiibacteriota</taxon>
    </lineage>
</organism>
<comment type="caution">
    <text evidence="1">The sequence shown here is derived from an EMBL/GenBank/DDBJ whole genome shotgun (WGS) entry which is preliminary data.</text>
</comment>
<name>A0A1F5MK38_9BACT</name>
<dbReference type="Pfam" id="PF04294">
    <property type="entry name" value="VanW"/>
    <property type="match status" value="1"/>
</dbReference>
<evidence type="ECO:0000313" key="2">
    <source>
        <dbReference type="Proteomes" id="UP000178017"/>
    </source>
</evidence>
<reference evidence="1 2" key="1">
    <citation type="journal article" date="2016" name="Nat. Commun.">
        <title>Thousands of microbial genomes shed light on interconnected biogeochemical processes in an aquifer system.</title>
        <authorList>
            <person name="Anantharaman K."/>
            <person name="Brown C.T."/>
            <person name="Hug L.A."/>
            <person name="Sharon I."/>
            <person name="Castelle C.J."/>
            <person name="Probst A.J."/>
            <person name="Thomas B.C."/>
            <person name="Singh A."/>
            <person name="Wilkins M.J."/>
            <person name="Karaoz U."/>
            <person name="Brodie E.L."/>
            <person name="Williams K.H."/>
            <person name="Hubbard S.S."/>
            <person name="Banfield J.F."/>
        </authorList>
    </citation>
    <scope>NUCLEOTIDE SEQUENCE [LARGE SCALE GENOMIC DNA]</scope>
</reference>
<gene>
    <name evidence="1" type="ORF">A3B49_04070</name>
</gene>
<dbReference type="InterPro" id="IPR007391">
    <property type="entry name" value="Vancomycin_resist_VanW"/>
</dbReference>
<proteinExistence type="predicted"/>
<dbReference type="Proteomes" id="UP000178017">
    <property type="component" value="Unassembled WGS sequence"/>
</dbReference>
<dbReference type="AlphaFoldDB" id="A0A1F5MK38"/>
<protein>
    <submittedName>
        <fullName evidence="1">Uncharacterized protein</fullName>
    </submittedName>
</protein>
<sequence length="207" mass="22739">MLTNLVTTATLITLLNLTPFNKPQEQVLSANSISLNNRQPVVAVNEVFKYNILLTLAYLKGEPKGANPINLNEVEFTLQPGQVFAFHEDILPEYQDKVVRVTGAHFNGNDGFKSDGYLMGDGVCHLASLIYMAAKNAGLEAKSPTSHDFALINQVPREYGASIYFNPGSQTANARQNVYVVNNKSNPVSFQFTFDGDNLKLAVVELL</sequence>
<evidence type="ECO:0000313" key="1">
    <source>
        <dbReference type="EMBL" id="OGE65713.1"/>
    </source>
</evidence>
<dbReference type="EMBL" id="MFDO01000010">
    <property type="protein sequence ID" value="OGE65713.1"/>
    <property type="molecule type" value="Genomic_DNA"/>
</dbReference>